<dbReference type="GeneID" id="7449722"/>
<dbReference type="SMART" id="SM00129">
    <property type="entry name" value="KISc"/>
    <property type="match status" value="1"/>
</dbReference>
<name>B8C283_THAPS</name>
<evidence type="ECO:0000313" key="4">
    <source>
        <dbReference type="Proteomes" id="UP000001449"/>
    </source>
</evidence>
<dbReference type="InterPro" id="IPR001752">
    <property type="entry name" value="Kinesin_motor_dom"/>
</dbReference>
<dbReference type="GO" id="GO:0005524">
    <property type="term" value="F:ATP binding"/>
    <property type="evidence" value="ECO:0007669"/>
    <property type="project" value="InterPro"/>
</dbReference>
<dbReference type="STRING" id="35128.B8C283"/>
<comment type="similarity">
    <text evidence="1">Belongs to the TRAFAC class myosin-kinesin ATPase superfamily. Kinesin family.</text>
</comment>
<dbReference type="GO" id="GO:0007018">
    <property type="term" value="P:microtubule-based movement"/>
    <property type="evidence" value="ECO:0007669"/>
    <property type="project" value="InterPro"/>
</dbReference>
<accession>B8C283</accession>
<evidence type="ECO:0000259" key="2">
    <source>
        <dbReference type="PROSITE" id="PS50067"/>
    </source>
</evidence>
<feature type="domain" description="Kinesin motor" evidence="2">
    <location>
        <begin position="1"/>
        <end position="135"/>
    </location>
</feature>
<dbReference type="GO" id="GO:0003777">
    <property type="term" value="F:microtubule motor activity"/>
    <property type="evidence" value="ECO:0007669"/>
    <property type="project" value="InterPro"/>
</dbReference>
<sequence length="136" mass="14915">RTAKSHHLNARSSRSHCLVQIHLRIQKGSSFLQPTFIFVDLAGSERVRKSGVTGDASKEAFGINSSLTTLGRVIQLLGCKNNYHVPYRDSTLTMLLKPLFGGSSFTSVIVNVSSDAAHKEESIAALRFGQRMTLIK</sequence>
<proteinExistence type="inferred from homology"/>
<dbReference type="PANTHER" id="PTHR24115">
    <property type="entry name" value="KINESIN-RELATED"/>
    <property type="match status" value="1"/>
</dbReference>
<dbReference type="EMBL" id="CM000642">
    <property type="protein sequence ID" value="EED91902.1"/>
    <property type="molecule type" value="Genomic_DNA"/>
</dbReference>
<reference evidence="3 4" key="1">
    <citation type="journal article" date="2004" name="Science">
        <title>The genome of the diatom Thalassiosira pseudonana: ecology, evolution, and metabolism.</title>
        <authorList>
            <person name="Armbrust E.V."/>
            <person name="Berges J.A."/>
            <person name="Bowler C."/>
            <person name="Green B.R."/>
            <person name="Martinez D."/>
            <person name="Putnam N.H."/>
            <person name="Zhou S."/>
            <person name="Allen A.E."/>
            <person name="Apt K.E."/>
            <person name="Bechner M."/>
            <person name="Brzezinski M.A."/>
            <person name="Chaal B.K."/>
            <person name="Chiovitti A."/>
            <person name="Davis A.K."/>
            <person name="Demarest M.S."/>
            <person name="Detter J.C."/>
            <person name="Glavina T."/>
            <person name="Goodstein D."/>
            <person name="Hadi M.Z."/>
            <person name="Hellsten U."/>
            <person name="Hildebrand M."/>
            <person name="Jenkins B.D."/>
            <person name="Jurka J."/>
            <person name="Kapitonov V.V."/>
            <person name="Kroger N."/>
            <person name="Lau W.W."/>
            <person name="Lane T.W."/>
            <person name="Larimer F.W."/>
            <person name="Lippmeier J.C."/>
            <person name="Lucas S."/>
            <person name="Medina M."/>
            <person name="Montsant A."/>
            <person name="Obornik M."/>
            <person name="Parker M.S."/>
            <person name="Palenik B."/>
            <person name="Pazour G.J."/>
            <person name="Richardson P.M."/>
            <person name="Rynearson T.A."/>
            <person name="Saito M.A."/>
            <person name="Schwartz D.C."/>
            <person name="Thamatrakoln K."/>
            <person name="Valentin K."/>
            <person name="Vardi A."/>
            <person name="Wilkerson F.P."/>
            <person name="Rokhsar D.S."/>
        </authorList>
    </citation>
    <scope>NUCLEOTIDE SEQUENCE [LARGE SCALE GENOMIC DNA]</scope>
    <source>
        <strain evidence="3 4">CCMP1335</strain>
    </source>
</reference>
<feature type="non-terminal residue" evidence="3">
    <location>
        <position position="136"/>
    </location>
</feature>
<dbReference type="Pfam" id="PF00225">
    <property type="entry name" value="Kinesin"/>
    <property type="match status" value="1"/>
</dbReference>
<dbReference type="GO" id="GO:0008017">
    <property type="term" value="F:microtubule binding"/>
    <property type="evidence" value="ECO:0007669"/>
    <property type="project" value="InterPro"/>
</dbReference>
<reference evidence="3 4" key="2">
    <citation type="journal article" date="2008" name="Nature">
        <title>The Phaeodactylum genome reveals the evolutionary history of diatom genomes.</title>
        <authorList>
            <person name="Bowler C."/>
            <person name="Allen A.E."/>
            <person name="Badger J.H."/>
            <person name="Grimwood J."/>
            <person name="Jabbari K."/>
            <person name="Kuo A."/>
            <person name="Maheswari U."/>
            <person name="Martens C."/>
            <person name="Maumus F."/>
            <person name="Otillar R.P."/>
            <person name="Rayko E."/>
            <person name="Salamov A."/>
            <person name="Vandepoele K."/>
            <person name="Beszteri B."/>
            <person name="Gruber A."/>
            <person name="Heijde M."/>
            <person name="Katinka M."/>
            <person name="Mock T."/>
            <person name="Valentin K."/>
            <person name="Verret F."/>
            <person name="Berges J.A."/>
            <person name="Brownlee C."/>
            <person name="Cadoret J.P."/>
            <person name="Chiovitti A."/>
            <person name="Choi C.J."/>
            <person name="Coesel S."/>
            <person name="De Martino A."/>
            <person name="Detter J.C."/>
            <person name="Durkin C."/>
            <person name="Falciatore A."/>
            <person name="Fournet J."/>
            <person name="Haruta M."/>
            <person name="Huysman M.J."/>
            <person name="Jenkins B.D."/>
            <person name="Jiroutova K."/>
            <person name="Jorgensen R.E."/>
            <person name="Joubert Y."/>
            <person name="Kaplan A."/>
            <person name="Kroger N."/>
            <person name="Kroth P.G."/>
            <person name="La Roche J."/>
            <person name="Lindquist E."/>
            <person name="Lommer M."/>
            <person name="Martin-Jezequel V."/>
            <person name="Lopez P.J."/>
            <person name="Lucas S."/>
            <person name="Mangogna M."/>
            <person name="McGinnis K."/>
            <person name="Medlin L.K."/>
            <person name="Montsant A."/>
            <person name="Oudot-Le Secq M.P."/>
            <person name="Napoli C."/>
            <person name="Obornik M."/>
            <person name="Parker M.S."/>
            <person name="Petit J.L."/>
            <person name="Porcel B.M."/>
            <person name="Poulsen N."/>
            <person name="Robison M."/>
            <person name="Rychlewski L."/>
            <person name="Rynearson T.A."/>
            <person name="Schmutz J."/>
            <person name="Shapiro H."/>
            <person name="Siaut M."/>
            <person name="Stanley M."/>
            <person name="Sussman M.R."/>
            <person name="Taylor A.R."/>
            <person name="Vardi A."/>
            <person name="von Dassow P."/>
            <person name="Vyverman W."/>
            <person name="Willis A."/>
            <person name="Wyrwicz L.S."/>
            <person name="Rokhsar D.S."/>
            <person name="Weissenbach J."/>
            <person name="Armbrust E.V."/>
            <person name="Green B.R."/>
            <person name="Van de Peer Y."/>
            <person name="Grigoriev I.V."/>
        </authorList>
    </citation>
    <scope>NUCLEOTIDE SEQUENCE [LARGE SCALE GENOMIC DNA]</scope>
    <source>
        <strain evidence="3 4">CCMP1335</strain>
    </source>
</reference>
<dbReference type="InterPro" id="IPR036961">
    <property type="entry name" value="Kinesin_motor_dom_sf"/>
</dbReference>
<dbReference type="InParanoid" id="B8C283"/>
<dbReference type="InterPro" id="IPR027640">
    <property type="entry name" value="Kinesin-like_fam"/>
</dbReference>
<dbReference type="Gene3D" id="3.40.850.10">
    <property type="entry name" value="Kinesin motor domain"/>
    <property type="match status" value="1"/>
</dbReference>
<comment type="caution">
    <text evidence="1">Lacks conserved residue(s) required for the propagation of feature annotation.</text>
</comment>
<dbReference type="PANTHER" id="PTHR24115:SF1004">
    <property type="entry name" value="KINESIN-LIKE PROTEIN KIF15"/>
    <property type="match status" value="1"/>
</dbReference>
<keyword evidence="4" id="KW-1185">Reference proteome</keyword>
<dbReference type="KEGG" id="tps:THAPSDRAFT_34055"/>
<dbReference type="HOGENOM" id="CLU_001485_31_0_1"/>
<dbReference type="eggNOG" id="KOG4280">
    <property type="taxonomic scope" value="Eukaryota"/>
</dbReference>
<dbReference type="PROSITE" id="PS50067">
    <property type="entry name" value="KINESIN_MOTOR_2"/>
    <property type="match status" value="1"/>
</dbReference>
<gene>
    <name evidence="3" type="ORF">THAPSDRAFT_34055</name>
</gene>
<organism evidence="3 4">
    <name type="scientific">Thalassiosira pseudonana</name>
    <name type="common">Marine diatom</name>
    <name type="synonym">Cyclotella nana</name>
    <dbReference type="NCBI Taxonomy" id="35128"/>
    <lineage>
        <taxon>Eukaryota</taxon>
        <taxon>Sar</taxon>
        <taxon>Stramenopiles</taxon>
        <taxon>Ochrophyta</taxon>
        <taxon>Bacillariophyta</taxon>
        <taxon>Coscinodiscophyceae</taxon>
        <taxon>Thalassiosirophycidae</taxon>
        <taxon>Thalassiosirales</taxon>
        <taxon>Thalassiosiraceae</taxon>
        <taxon>Thalassiosira</taxon>
    </lineage>
</organism>
<evidence type="ECO:0000256" key="1">
    <source>
        <dbReference type="PROSITE-ProRule" id="PRU00283"/>
    </source>
</evidence>
<dbReference type="InterPro" id="IPR027417">
    <property type="entry name" value="P-loop_NTPase"/>
</dbReference>
<dbReference type="OMA" id="ERMGRTH"/>
<dbReference type="AlphaFoldDB" id="B8C283"/>
<feature type="non-terminal residue" evidence="3">
    <location>
        <position position="1"/>
    </location>
</feature>
<dbReference type="Proteomes" id="UP000001449">
    <property type="component" value="Chromosome 5"/>
</dbReference>
<dbReference type="SUPFAM" id="SSF52540">
    <property type="entry name" value="P-loop containing nucleoside triphosphate hydrolases"/>
    <property type="match status" value="1"/>
</dbReference>
<dbReference type="RefSeq" id="XP_002290150.1">
    <property type="nucleotide sequence ID" value="XM_002290114.1"/>
</dbReference>
<dbReference type="PaxDb" id="35128-Thaps34055"/>
<evidence type="ECO:0000313" key="3">
    <source>
        <dbReference type="EMBL" id="EED91902.1"/>
    </source>
</evidence>
<dbReference type="PRINTS" id="PR00380">
    <property type="entry name" value="KINESINHEAVY"/>
</dbReference>
<protein>
    <recommendedName>
        <fullName evidence="2">Kinesin motor domain-containing protein</fullName>
    </recommendedName>
</protein>